<reference evidence="1" key="1">
    <citation type="journal article" date="2014" name="Front. Microbiol.">
        <title>High frequency of phylogenetically diverse reductive dehalogenase-homologous genes in deep subseafloor sedimentary metagenomes.</title>
        <authorList>
            <person name="Kawai M."/>
            <person name="Futagami T."/>
            <person name="Toyoda A."/>
            <person name="Takaki Y."/>
            <person name="Nishi S."/>
            <person name="Hori S."/>
            <person name="Arai W."/>
            <person name="Tsubouchi T."/>
            <person name="Morono Y."/>
            <person name="Uchiyama I."/>
            <person name="Ito T."/>
            <person name="Fujiyama A."/>
            <person name="Inagaki F."/>
            <person name="Takami H."/>
        </authorList>
    </citation>
    <scope>NUCLEOTIDE SEQUENCE</scope>
    <source>
        <strain evidence="1">Expedition CK06-06</strain>
    </source>
</reference>
<accession>X0UTP4</accession>
<sequence length="51" mass="5665">NKNGSGDIFYQIKGYSLKATYGLKAEEEKNVLENALTGLCFRLNIQLNGDI</sequence>
<comment type="caution">
    <text evidence="1">The sequence shown here is derived from an EMBL/GenBank/DDBJ whole genome shotgun (WGS) entry which is preliminary data.</text>
</comment>
<organism evidence="1">
    <name type="scientific">marine sediment metagenome</name>
    <dbReference type="NCBI Taxonomy" id="412755"/>
    <lineage>
        <taxon>unclassified sequences</taxon>
        <taxon>metagenomes</taxon>
        <taxon>ecological metagenomes</taxon>
    </lineage>
</organism>
<dbReference type="AlphaFoldDB" id="X0UTP4"/>
<gene>
    <name evidence="1" type="ORF">S01H1_40842</name>
</gene>
<name>X0UTP4_9ZZZZ</name>
<evidence type="ECO:0000313" key="1">
    <source>
        <dbReference type="EMBL" id="GAG09224.1"/>
    </source>
</evidence>
<proteinExistence type="predicted"/>
<dbReference type="EMBL" id="BARS01025876">
    <property type="protein sequence ID" value="GAG09224.1"/>
    <property type="molecule type" value="Genomic_DNA"/>
</dbReference>
<protein>
    <submittedName>
        <fullName evidence="1">Uncharacterized protein</fullName>
    </submittedName>
</protein>
<feature type="non-terminal residue" evidence="1">
    <location>
        <position position="1"/>
    </location>
</feature>